<organism evidence="1 2">
    <name type="scientific">Pristionchus entomophagus</name>
    <dbReference type="NCBI Taxonomy" id="358040"/>
    <lineage>
        <taxon>Eukaryota</taxon>
        <taxon>Metazoa</taxon>
        <taxon>Ecdysozoa</taxon>
        <taxon>Nematoda</taxon>
        <taxon>Chromadorea</taxon>
        <taxon>Rhabditida</taxon>
        <taxon>Rhabditina</taxon>
        <taxon>Diplogasteromorpha</taxon>
        <taxon>Diplogasteroidea</taxon>
        <taxon>Neodiplogasteridae</taxon>
        <taxon>Pristionchus</taxon>
    </lineage>
</organism>
<gene>
    <name evidence="1" type="ORF">PENTCL1PPCAC_17219</name>
</gene>
<feature type="non-terminal residue" evidence="1">
    <location>
        <position position="1"/>
    </location>
</feature>
<proteinExistence type="predicted"/>
<sequence length="60" mass="6339">TCHYGVSGTCTGDICVTLFGFETKSKASLGQQHCLSGIPALNETYRGCYDLDEGGGLICF</sequence>
<reference evidence="1" key="1">
    <citation type="submission" date="2023-10" db="EMBL/GenBank/DDBJ databases">
        <title>Genome assembly of Pristionchus species.</title>
        <authorList>
            <person name="Yoshida K."/>
            <person name="Sommer R.J."/>
        </authorList>
    </citation>
    <scope>NUCLEOTIDE SEQUENCE</scope>
    <source>
        <strain evidence="1">RS0144</strain>
    </source>
</reference>
<protein>
    <submittedName>
        <fullName evidence="1">Uncharacterized protein</fullName>
    </submittedName>
</protein>
<dbReference type="EMBL" id="BTSX01000004">
    <property type="protein sequence ID" value="GMS95044.1"/>
    <property type="molecule type" value="Genomic_DNA"/>
</dbReference>
<dbReference type="Proteomes" id="UP001432027">
    <property type="component" value="Unassembled WGS sequence"/>
</dbReference>
<comment type="caution">
    <text evidence="1">The sequence shown here is derived from an EMBL/GenBank/DDBJ whole genome shotgun (WGS) entry which is preliminary data.</text>
</comment>
<accession>A0AAV5TL75</accession>
<keyword evidence="2" id="KW-1185">Reference proteome</keyword>
<evidence type="ECO:0000313" key="1">
    <source>
        <dbReference type="EMBL" id="GMS95044.1"/>
    </source>
</evidence>
<name>A0AAV5TL75_9BILA</name>
<evidence type="ECO:0000313" key="2">
    <source>
        <dbReference type="Proteomes" id="UP001432027"/>
    </source>
</evidence>
<dbReference type="AlphaFoldDB" id="A0AAV5TL75"/>
<feature type="non-terminal residue" evidence="1">
    <location>
        <position position="60"/>
    </location>
</feature>